<proteinExistence type="predicted"/>
<dbReference type="Proteomes" id="UP000265520">
    <property type="component" value="Unassembled WGS sequence"/>
</dbReference>
<dbReference type="InterPro" id="IPR019775">
    <property type="entry name" value="WD40_repeat_CS"/>
</dbReference>
<keyword evidence="1 3" id="KW-0853">WD repeat</keyword>
<feature type="compositionally biased region" description="Polar residues" evidence="4">
    <location>
        <begin position="105"/>
        <end position="122"/>
    </location>
</feature>
<dbReference type="AlphaFoldDB" id="A0A392M5V2"/>
<protein>
    <submittedName>
        <fullName evidence="5">Transcription initiation factor TFIID subunit 5-like</fullName>
    </submittedName>
</protein>
<dbReference type="InterPro" id="IPR001680">
    <property type="entry name" value="WD40_rpt"/>
</dbReference>
<sequence length="200" mass="22079">VILFIDLVSQNSKNFKFFASVFLCYCMMSYVTYLSPTEVEQSILEDLRNRVQLSSVALPSVSFYTFINTHNGLSCSSISHDGSLVAGGFSDSSLKVWDMAKLGQQPSSSLSQDENDTSQNEQMLGKSGGKRQYTLFQGHSGPVYATSFCPVGDFILSSSADSTILILNFKWSMQFVYGAQSLMPILFVTRATIILSGMFR</sequence>
<evidence type="ECO:0000313" key="6">
    <source>
        <dbReference type="Proteomes" id="UP000265520"/>
    </source>
</evidence>
<keyword evidence="5" id="KW-0396">Initiation factor</keyword>
<dbReference type="InterPro" id="IPR015943">
    <property type="entry name" value="WD40/YVTN_repeat-like_dom_sf"/>
</dbReference>
<comment type="caution">
    <text evidence="5">The sequence shown here is derived from an EMBL/GenBank/DDBJ whole genome shotgun (WGS) entry which is preliminary data.</text>
</comment>
<name>A0A392M5V2_9FABA</name>
<organism evidence="5 6">
    <name type="scientific">Trifolium medium</name>
    <dbReference type="NCBI Taxonomy" id="97028"/>
    <lineage>
        <taxon>Eukaryota</taxon>
        <taxon>Viridiplantae</taxon>
        <taxon>Streptophyta</taxon>
        <taxon>Embryophyta</taxon>
        <taxon>Tracheophyta</taxon>
        <taxon>Spermatophyta</taxon>
        <taxon>Magnoliopsida</taxon>
        <taxon>eudicotyledons</taxon>
        <taxon>Gunneridae</taxon>
        <taxon>Pentapetalae</taxon>
        <taxon>rosids</taxon>
        <taxon>fabids</taxon>
        <taxon>Fabales</taxon>
        <taxon>Fabaceae</taxon>
        <taxon>Papilionoideae</taxon>
        <taxon>50 kb inversion clade</taxon>
        <taxon>NPAAA clade</taxon>
        <taxon>Hologalegina</taxon>
        <taxon>IRL clade</taxon>
        <taxon>Trifolieae</taxon>
        <taxon>Trifolium</taxon>
    </lineage>
</organism>
<dbReference type="PANTHER" id="PTHR19879:SF1">
    <property type="entry name" value="CANNONBALL-RELATED"/>
    <property type="match status" value="1"/>
</dbReference>
<evidence type="ECO:0000256" key="4">
    <source>
        <dbReference type="SAM" id="MobiDB-lite"/>
    </source>
</evidence>
<keyword evidence="5" id="KW-0648">Protein biosynthesis</keyword>
<feature type="non-terminal residue" evidence="5">
    <location>
        <position position="1"/>
    </location>
</feature>
<dbReference type="GO" id="GO:0006367">
    <property type="term" value="P:transcription initiation at RNA polymerase II promoter"/>
    <property type="evidence" value="ECO:0007669"/>
    <property type="project" value="TreeGrafter"/>
</dbReference>
<dbReference type="GO" id="GO:0003743">
    <property type="term" value="F:translation initiation factor activity"/>
    <property type="evidence" value="ECO:0007669"/>
    <property type="project" value="UniProtKB-KW"/>
</dbReference>
<evidence type="ECO:0000256" key="2">
    <source>
        <dbReference type="ARBA" id="ARBA00022737"/>
    </source>
</evidence>
<dbReference type="EMBL" id="LXQA010003926">
    <property type="protein sequence ID" value="MCH82609.1"/>
    <property type="molecule type" value="Genomic_DNA"/>
</dbReference>
<evidence type="ECO:0000256" key="1">
    <source>
        <dbReference type="ARBA" id="ARBA00022574"/>
    </source>
</evidence>
<dbReference type="Pfam" id="PF00400">
    <property type="entry name" value="WD40"/>
    <property type="match status" value="2"/>
</dbReference>
<keyword evidence="2" id="KW-0677">Repeat</keyword>
<dbReference type="GO" id="GO:0005669">
    <property type="term" value="C:transcription factor TFIID complex"/>
    <property type="evidence" value="ECO:0007669"/>
    <property type="project" value="TreeGrafter"/>
</dbReference>
<evidence type="ECO:0000256" key="3">
    <source>
        <dbReference type="PROSITE-ProRule" id="PRU00221"/>
    </source>
</evidence>
<reference evidence="5 6" key="1">
    <citation type="journal article" date="2018" name="Front. Plant Sci.">
        <title>Red Clover (Trifolium pratense) and Zigzag Clover (T. medium) - A Picture of Genomic Similarities and Differences.</title>
        <authorList>
            <person name="Dluhosova J."/>
            <person name="Istvanek J."/>
            <person name="Nedelnik J."/>
            <person name="Repkova J."/>
        </authorList>
    </citation>
    <scope>NUCLEOTIDE SEQUENCE [LARGE SCALE GENOMIC DNA]</scope>
    <source>
        <strain evidence="6">cv. 10/8</strain>
        <tissue evidence="5">Leaf</tissue>
    </source>
</reference>
<keyword evidence="6" id="KW-1185">Reference proteome</keyword>
<feature type="repeat" description="WD" evidence="3">
    <location>
        <begin position="136"/>
        <end position="170"/>
    </location>
</feature>
<feature type="region of interest" description="Disordered" evidence="4">
    <location>
        <begin position="105"/>
        <end position="127"/>
    </location>
</feature>
<dbReference type="GO" id="GO:0016251">
    <property type="term" value="F:RNA polymerase II general transcription initiation factor activity"/>
    <property type="evidence" value="ECO:0007669"/>
    <property type="project" value="TreeGrafter"/>
</dbReference>
<dbReference type="PROSITE" id="PS00678">
    <property type="entry name" value="WD_REPEATS_1"/>
    <property type="match status" value="1"/>
</dbReference>
<evidence type="ECO:0000313" key="5">
    <source>
        <dbReference type="EMBL" id="MCH82609.1"/>
    </source>
</evidence>
<dbReference type="InterPro" id="IPR036322">
    <property type="entry name" value="WD40_repeat_dom_sf"/>
</dbReference>
<dbReference type="PROSITE" id="PS50082">
    <property type="entry name" value="WD_REPEATS_2"/>
    <property type="match status" value="1"/>
</dbReference>
<dbReference type="SUPFAM" id="SSF50978">
    <property type="entry name" value="WD40 repeat-like"/>
    <property type="match status" value="1"/>
</dbReference>
<dbReference type="PANTHER" id="PTHR19879">
    <property type="entry name" value="TRANSCRIPTION INITIATION FACTOR TFIID"/>
    <property type="match status" value="1"/>
</dbReference>
<dbReference type="Gene3D" id="2.130.10.10">
    <property type="entry name" value="YVTN repeat-like/Quinoprotein amine dehydrogenase"/>
    <property type="match status" value="1"/>
</dbReference>
<accession>A0A392M5V2</accession>
<gene>
    <name evidence="5" type="ORF">A2U01_0003420</name>
</gene>
<dbReference type="SMART" id="SM00320">
    <property type="entry name" value="WD40"/>
    <property type="match status" value="2"/>
</dbReference>